<dbReference type="OrthoDB" id="432483at2759"/>
<evidence type="ECO:0000313" key="14">
    <source>
        <dbReference type="Proteomes" id="UP000218209"/>
    </source>
</evidence>
<keyword evidence="3" id="KW-0723">Serine/threonine-protein kinase</keyword>
<dbReference type="InterPro" id="IPR008271">
    <property type="entry name" value="Ser/Thr_kinase_AS"/>
</dbReference>
<accession>A0A1X6P077</accession>
<dbReference type="CDD" id="cd05574">
    <property type="entry name" value="STKc_phototropin_like"/>
    <property type="match status" value="1"/>
</dbReference>
<feature type="region of interest" description="Disordered" evidence="11">
    <location>
        <begin position="1"/>
        <end position="104"/>
    </location>
</feature>
<dbReference type="EC" id="2.7.11.1" evidence="2"/>
<comment type="similarity">
    <text evidence="1">Belongs to the protein kinase superfamily. AGC Ser/Thr protein kinase family.</text>
</comment>
<comment type="catalytic activity">
    <reaction evidence="9">
        <text>L-threonyl-[protein] + ATP = O-phospho-L-threonyl-[protein] + ADP + H(+)</text>
        <dbReference type="Rhea" id="RHEA:46608"/>
        <dbReference type="Rhea" id="RHEA-COMP:11060"/>
        <dbReference type="Rhea" id="RHEA-COMP:11605"/>
        <dbReference type="ChEBI" id="CHEBI:15378"/>
        <dbReference type="ChEBI" id="CHEBI:30013"/>
        <dbReference type="ChEBI" id="CHEBI:30616"/>
        <dbReference type="ChEBI" id="CHEBI:61977"/>
        <dbReference type="ChEBI" id="CHEBI:456216"/>
        <dbReference type="EC" id="2.7.11.1"/>
    </reaction>
</comment>
<dbReference type="Gene3D" id="3.30.200.20">
    <property type="entry name" value="Phosphorylase Kinase, domain 1"/>
    <property type="match status" value="1"/>
</dbReference>
<evidence type="ECO:0000256" key="3">
    <source>
        <dbReference type="ARBA" id="ARBA00022527"/>
    </source>
</evidence>
<evidence type="ECO:0000256" key="4">
    <source>
        <dbReference type="ARBA" id="ARBA00022553"/>
    </source>
</evidence>
<dbReference type="Gene3D" id="1.10.510.10">
    <property type="entry name" value="Transferase(Phosphotransferase) domain 1"/>
    <property type="match status" value="2"/>
</dbReference>
<keyword evidence="5" id="KW-0808">Transferase</keyword>
<keyword evidence="8" id="KW-0067">ATP-binding</keyword>
<dbReference type="InterPro" id="IPR011009">
    <property type="entry name" value="Kinase-like_dom_sf"/>
</dbReference>
<dbReference type="PROSITE" id="PS50011">
    <property type="entry name" value="PROTEIN_KINASE_DOM"/>
    <property type="match status" value="1"/>
</dbReference>
<evidence type="ECO:0000256" key="6">
    <source>
        <dbReference type="ARBA" id="ARBA00022741"/>
    </source>
</evidence>
<dbReference type="GO" id="GO:0005524">
    <property type="term" value="F:ATP binding"/>
    <property type="evidence" value="ECO:0007669"/>
    <property type="project" value="UniProtKB-KW"/>
</dbReference>
<feature type="compositionally biased region" description="Gly residues" evidence="11">
    <location>
        <begin position="1"/>
        <end position="11"/>
    </location>
</feature>
<evidence type="ECO:0000256" key="10">
    <source>
        <dbReference type="ARBA" id="ARBA00048679"/>
    </source>
</evidence>
<dbReference type="FunFam" id="1.10.510.10:FF:000024">
    <property type="entry name" value="Probable serine/threonine-protein kinase cot-1"/>
    <property type="match status" value="1"/>
</dbReference>
<keyword evidence="4" id="KW-0597">Phosphoprotein</keyword>
<sequence>MAGDLEVGGGAQRSKGMRSRISSSKPGLAESPATVASARGVRSGVGGKANGASTGKYHSVRLPSKEANGRQGRRSTDDDALGGPSEDHRHAVSRRKLAAAATAADVGMTTSASYRGPPSSKPAFSLGSRLKRISTSGVTSSGHADAGGSGNRCSRVGHTDVVVARSAVPYSSVFPVTEEQVGPKHFEKMRLLGQGSIGKVYLVRLRGSDKYYAMKELTKSDMIARNKIKRVMTEREILVTAYHPFIVTMYASFQTHNTLSFVMEHCEGGEFFRVLQRQPRRRLKESAARFYAAEVLLALEYLHHIGFIYRDLKPENVLMRSNGHIALTDFDLSKEGKPVSARVVSQHRSLMKRMTMRRPSGSATGSRSMLDLVESEPELRTTSTSFVGTAEYLSPEIIAGVEQTSAVDWWTLGVLIYEMVCGHTPFRGNDPDDTFSNVVHQKLTWPDDAHISSDCKSLVKKLLHRDPAKRLGGNAGSADLKREKWFKDTDFAAIRNSRPPILPSVPRLPKRPVGDGGRGSTESAGDESNDSEDESETGMFPHFSSRRDLTKGPGWAGGTWDPAPAPEAADKQRRKT</sequence>
<feature type="domain" description="Protein kinase" evidence="12">
    <location>
        <begin position="186"/>
        <end position="486"/>
    </location>
</feature>
<dbReference type="InterPro" id="IPR000719">
    <property type="entry name" value="Prot_kinase_dom"/>
</dbReference>
<comment type="catalytic activity">
    <reaction evidence="10">
        <text>L-seryl-[protein] + ATP = O-phospho-L-seryl-[protein] + ADP + H(+)</text>
        <dbReference type="Rhea" id="RHEA:17989"/>
        <dbReference type="Rhea" id="RHEA-COMP:9863"/>
        <dbReference type="Rhea" id="RHEA-COMP:11604"/>
        <dbReference type="ChEBI" id="CHEBI:15378"/>
        <dbReference type="ChEBI" id="CHEBI:29999"/>
        <dbReference type="ChEBI" id="CHEBI:30616"/>
        <dbReference type="ChEBI" id="CHEBI:83421"/>
        <dbReference type="ChEBI" id="CHEBI:456216"/>
        <dbReference type="EC" id="2.7.11.1"/>
    </reaction>
</comment>
<evidence type="ECO:0000256" key="5">
    <source>
        <dbReference type="ARBA" id="ARBA00022679"/>
    </source>
</evidence>
<dbReference type="SUPFAM" id="SSF56112">
    <property type="entry name" value="Protein kinase-like (PK-like)"/>
    <property type="match status" value="1"/>
</dbReference>
<dbReference type="GO" id="GO:0004674">
    <property type="term" value="F:protein serine/threonine kinase activity"/>
    <property type="evidence" value="ECO:0007669"/>
    <property type="project" value="UniProtKB-KW"/>
</dbReference>
<dbReference type="Pfam" id="PF00069">
    <property type="entry name" value="Pkinase"/>
    <property type="match status" value="2"/>
</dbReference>
<protein>
    <recommendedName>
        <fullName evidence="2">non-specific serine/threonine protein kinase</fullName>
        <ecNumber evidence="2">2.7.11.1</ecNumber>
    </recommendedName>
</protein>
<dbReference type="GO" id="GO:0007010">
    <property type="term" value="P:cytoskeleton organization"/>
    <property type="evidence" value="ECO:0007669"/>
    <property type="project" value="UniProtKB-ARBA"/>
</dbReference>
<organism evidence="13 14">
    <name type="scientific">Porphyra umbilicalis</name>
    <name type="common">Purple laver</name>
    <name type="synonym">Red alga</name>
    <dbReference type="NCBI Taxonomy" id="2786"/>
    <lineage>
        <taxon>Eukaryota</taxon>
        <taxon>Rhodophyta</taxon>
        <taxon>Bangiophyceae</taxon>
        <taxon>Bangiales</taxon>
        <taxon>Bangiaceae</taxon>
        <taxon>Porphyra</taxon>
    </lineage>
</organism>
<reference evidence="13 14" key="1">
    <citation type="submission" date="2017-03" db="EMBL/GenBank/DDBJ databases">
        <title>WGS assembly of Porphyra umbilicalis.</title>
        <authorList>
            <person name="Brawley S.H."/>
            <person name="Blouin N.A."/>
            <person name="Ficko-Blean E."/>
            <person name="Wheeler G.L."/>
            <person name="Lohr M."/>
            <person name="Goodson H.V."/>
            <person name="Jenkins J.W."/>
            <person name="Blaby-Haas C.E."/>
            <person name="Helliwell K.E."/>
            <person name="Chan C."/>
            <person name="Marriage T."/>
            <person name="Bhattacharya D."/>
            <person name="Klein A.S."/>
            <person name="Badis Y."/>
            <person name="Brodie J."/>
            <person name="Cao Y."/>
            <person name="Collen J."/>
            <person name="Dittami S.M."/>
            <person name="Gachon C.M."/>
            <person name="Green B.R."/>
            <person name="Karpowicz S."/>
            <person name="Kim J.W."/>
            <person name="Kudahl U."/>
            <person name="Lin S."/>
            <person name="Michel G."/>
            <person name="Mittag M."/>
            <person name="Olson B.J."/>
            <person name="Pangilinan J."/>
            <person name="Peng Y."/>
            <person name="Qiu H."/>
            <person name="Shu S."/>
            <person name="Singer J.T."/>
            <person name="Smith A.G."/>
            <person name="Sprecher B.N."/>
            <person name="Wagner V."/>
            <person name="Wang W."/>
            <person name="Wang Z.-Y."/>
            <person name="Yan J."/>
            <person name="Yarish C."/>
            <person name="Zoeuner-Riek S."/>
            <person name="Zhuang Y."/>
            <person name="Zou Y."/>
            <person name="Lindquist E.A."/>
            <person name="Grimwood J."/>
            <person name="Barry K."/>
            <person name="Rokhsar D.S."/>
            <person name="Schmutz J."/>
            <person name="Stiller J.W."/>
            <person name="Grossman A.R."/>
            <person name="Prochnik S.E."/>
        </authorList>
    </citation>
    <scope>NUCLEOTIDE SEQUENCE [LARGE SCALE GENOMIC DNA]</scope>
    <source>
        <strain evidence="13">4086291</strain>
    </source>
</reference>
<dbReference type="SMART" id="SM00220">
    <property type="entry name" value="S_TKc"/>
    <property type="match status" value="1"/>
</dbReference>
<dbReference type="PANTHER" id="PTHR45637">
    <property type="entry name" value="FLIPPASE KINASE 1-RELATED"/>
    <property type="match status" value="1"/>
</dbReference>
<gene>
    <name evidence="13" type="ORF">BU14_0298s0008</name>
</gene>
<keyword evidence="6" id="KW-0547">Nucleotide-binding</keyword>
<evidence type="ECO:0000313" key="13">
    <source>
        <dbReference type="EMBL" id="OSX74264.1"/>
    </source>
</evidence>
<feature type="region of interest" description="Disordered" evidence="11">
    <location>
        <begin position="496"/>
        <end position="576"/>
    </location>
</feature>
<evidence type="ECO:0000256" key="1">
    <source>
        <dbReference type="ARBA" id="ARBA00009903"/>
    </source>
</evidence>
<keyword evidence="7" id="KW-0418">Kinase</keyword>
<evidence type="ECO:0000256" key="11">
    <source>
        <dbReference type="SAM" id="MobiDB-lite"/>
    </source>
</evidence>
<dbReference type="FunFam" id="3.30.200.20:FF:000042">
    <property type="entry name" value="Aurora kinase A"/>
    <property type="match status" value="1"/>
</dbReference>
<name>A0A1X6P077_PORUM</name>
<evidence type="ECO:0000259" key="12">
    <source>
        <dbReference type="PROSITE" id="PS50011"/>
    </source>
</evidence>
<evidence type="ECO:0000256" key="7">
    <source>
        <dbReference type="ARBA" id="ARBA00022777"/>
    </source>
</evidence>
<evidence type="ECO:0000256" key="9">
    <source>
        <dbReference type="ARBA" id="ARBA00047899"/>
    </source>
</evidence>
<evidence type="ECO:0000256" key="2">
    <source>
        <dbReference type="ARBA" id="ARBA00012513"/>
    </source>
</evidence>
<dbReference type="PROSITE" id="PS00108">
    <property type="entry name" value="PROTEIN_KINASE_ST"/>
    <property type="match status" value="1"/>
</dbReference>
<dbReference type="EMBL" id="KV918956">
    <property type="protein sequence ID" value="OSX74264.1"/>
    <property type="molecule type" value="Genomic_DNA"/>
</dbReference>
<dbReference type="AlphaFoldDB" id="A0A1X6P077"/>
<keyword evidence="14" id="KW-1185">Reference proteome</keyword>
<evidence type="ECO:0000256" key="8">
    <source>
        <dbReference type="ARBA" id="ARBA00022840"/>
    </source>
</evidence>
<dbReference type="Proteomes" id="UP000218209">
    <property type="component" value="Unassembled WGS sequence"/>
</dbReference>
<feature type="compositionally biased region" description="Acidic residues" evidence="11">
    <location>
        <begin position="524"/>
        <end position="536"/>
    </location>
</feature>
<proteinExistence type="inferred from homology"/>